<evidence type="ECO:0000256" key="3">
    <source>
        <dbReference type="ARBA" id="ARBA00022837"/>
    </source>
</evidence>
<sequence length="1485" mass="151160">MTPDVPGNLKDYSFSRVGNDIIIREINNPANTFKAGFKVTFNDTSVTIYTMGANTYINGDNADNTITWTGDTLGALIGGLGNDTLTSGAYGDSLDGGQGNDTLYGGVGDDFLSGGSGDDIIYGGEGNDSLQGGVGNDILYGGEGNDHIHSDEGDDIVYGGAGDDVFYSRGLYGNDTQYGGEGNDTHNGGVGNDYIDGGAGDDIIKGGAGDDTLDGGEGDDYLDGGEGADITRGGAGNDRYVVDSADDQISENAGEGTDTVESSLTWALGENLENLTLTGDNAIDGTGNALDNLIIGNDAANILSGGAGNDTLDSGKGDDYLDGGVGADLMKGGAGNDTYVIDNANDQISENVGEGTDIVKSSVTWTLGENLEKLTLTGDNAINGTGNALDNVITGNDAGNVLNGEAGDDYLDGGAGADTLVGGAGNDTYVIDNANDQIIENADEGTDTVVSSLTWTLGANLENLTLAGGRAISGTGNERDNVIIGNVAANTLNGGAGNDTLDGGTGVDKLIGGAGDDKYSVDLVVKGKGTSATLVLEDTLTESANGGDDTLKLRLAGDVLAQAKDELKAAKVTTLTLDANLENLDASETGDIALNLVGHKNAKSLTGNAGANTLDGKGGTAQLLGLAGDDTYVINTHSDLARVVENADEGSDTLQVIFKSTAGKGERTVIDLAGTHVENVNLTGTGLFELIGTGADNRLAGNSSGTLMAGGQGDDTYVLGHKDDVITERDGEGNDTLETSLLSIDLTLARFANLENVTLSGKAALNATGNDQANLLIGNDGNNILDGGLNTSGFDTLRGGKGNDTYVLQNAGDLVEELANEGIDTLVSNKLDIDLADHANVENVTLTGALDLNATGNDLANTLSGNDGHNILDGGKGVDKLVGGKGDDTYIVDLIAKGKGTSATLVLEDTVTENANGGDDTLKLRLAGDVLAQAKDELKAAKVTTLTLDANLENLDASETGDIALNLVAHKNAKSLTGNAGANTLDGKGGAAQLIGLAGDDTYVINAQSDLARVVENADEGSDTLQVIFKSTAGKGERTVIDLAGTHVENVNLTGTGLFELIGNEAGNRLAGNGSGTVMAGGQGDDTYVLGHKDDVITERDGEGNDTVETSLLSIDLTLARFANVENVTLGGKAALNATGNDQANLLIGNDGNNILDGGLNTSGFDTLRGGKGNDTYVLHNAGDVVEELANEGIDTLVSNKLDIDLADHANVENVTLTGALDLNATGNDQANTLSGNDGHNILDGGKGVDKLVGGKGDDTYIVDLIAKGKGTSATLVLEDTVTENANGGDDTLQLRGEASLEKATTLNLGANLEHLDASQTGSSKLNLTGNAANNILTGNAADNILSGGAGNDTLYGGDGDDILIGGAGADRMTGGAGKDLFAFTLLTDLGLDSNGTQDVIGDFNRAEGDKIDFSALKGYTWLGQGDDGSLGKAAKQLWWETLQDEGGNDYVMLHGSTDKDADAEFSIQLVGISDLNKEDFIGLV</sequence>
<dbReference type="InterPro" id="IPR050557">
    <property type="entry name" value="RTX_toxin/Mannuronan_C5-epim"/>
</dbReference>
<dbReference type="RefSeq" id="WP_347151546.1">
    <property type="nucleotide sequence ID" value="NZ_JBDLYL010000037.1"/>
</dbReference>
<evidence type="ECO:0000256" key="2">
    <source>
        <dbReference type="ARBA" id="ARBA00022525"/>
    </source>
</evidence>
<feature type="region of interest" description="Disordered" evidence="4">
    <location>
        <begin position="205"/>
        <end position="239"/>
    </location>
</feature>
<keyword evidence="3" id="KW-0106">Calcium</keyword>
<dbReference type="InterPro" id="IPR001343">
    <property type="entry name" value="Hemolysn_Ca-bd"/>
</dbReference>
<keyword evidence="6" id="KW-1185">Reference proteome</keyword>
<dbReference type="PROSITE" id="PS00330">
    <property type="entry name" value="HEMOLYSIN_CALCIUM"/>
    <property type="match status" value="10"/>
</dbReference>
<dbReference type="Pfam" id="PF00353">
    <property type="entry name" value="HemolysinCabind"/>
    <property type="match status" value="15"/>
</dbReference>
<organism evidence="5 6">
    <name type="scientific">Pseudomonas sichuanensis</name>
    <dbReference type="NCBI Taxonomy" id="2213015"/>
    <lineage>
        <taxon>Bacteria</taxon>
        <taxon>Pseudomonadati</taxon>
        <taxon>Pseudomonadota</taxon>
        <taxon>Gammaproteobacteria</taxon>
        <taxon>Pseudomonadales</taxon>
        <taxon>Pseudomonadaceae</taxon>
        <taxon>Pseudomonas</taxon>
    </lineage>
</organism>
<dbReference type="Proteomes" id="UP001424532">
    <property type="component" value="Unassembled WGS sequence"/>
</dbReference>
<evidence type="ECO:0000256" key="1">
    <source>
        <dbReference type="ARBA" id="ARBA00004613"/>
    </source>
</evidence>
<comment type="caution">
    <text evidence="5">The sequence shown here is derived from an EMBL/GenBank/DDBJ whole genome shotgun (WGS) entry which is preliminary data.</text>
</comment>
<comment type="subcellular location">
    <subcellularLocation>
        <location evidence="1">Secreted</location>
    </subcellularLocation>
</comment>
<dbReference type="PRINTS" id="PR00313">
    <property type="entry name" value="CABNDNGRPT"/>
</dbReference>
<dbReference type="SUPFAM" id="SSF51120">
    <property type="entry name" value="beta-Roll"/>
    <property type="match status" value="12"/>
</dbReference>
<dbReference type="InterPro" id="IPR011049">
    <property type="entry name" value="Serralysin-like_metalloprot_C"/>
</dbReference>
<name>A0ABV0DLD0_9PSED</name>
<gene>
    <name evidence="5" type="ORF">ABFE88_23695</name>
</gene>
<accession>A0ABV0DLD0</accession>
<feature type="compositionally biased region" description="Acidic residues" evidence="4">
    <location>
        <begin position="211"/>
        <end position="223"/>
    </location>
</feature>
<dbReference type="Gene3D" id="2.150.10.10">
    <property type="entry name" value="Serralysin-like metalloprotease, C-terminal"/>
    <property type="match status" value="11"/>
</dbReference>
<protein>
    <submittedName>
        <fullName evidence="5">Calcium-binding protein</fullName>
    </submittedName>
</protein>
<keyword evidence="2" id="KW-0964">Secreted</keyword>
<proteinExistence type="predicted"/>
<evidence type="ECO:0000256" key="4">
    <source>
        <dbReference type="SAM" id="MobiDB-lite"/>
    </source>
</evidence>
<dbReference type="InterPro" id="IPR018511">
    <property type="entry name" value="Hemolysin-typ_Ca-bd_CS"/>
</dbReference>
<dbReference type="PANTHER" id="PTHR38340:SF1">
    <property type="entry name" value="S-LAYER PROTEIN"/>
    <property type="match status" value="1"/>
</dbReference>
<dbReference type="PANTHER" id="PTHR38340">
    <property type="entry name" value="S-LAYER PROTEIN"/>
    <property type="match status" value="1"/>
</dbReference>
<evidence type="ECO:0000313" key="5">
    <source>
        <dbReference type="EMBL" id="MEN8642661.1"/>
    </source>
</evidence>
<dbReference type="EMBL" id="JBDLYL010000037">
    <property type="protein sequence ID" value="MEN8642661.1"/>
    <property type="molecule type" value="Genomic_DNA"/>
</dbReference>
<evidence type="ECO:0000313" key="6">
    <source>
        <dbReference type="Proteomes" id="UP001424532"/>
    </source>
</evidence>
<reference evidence="5 6" key="1">
    <citation type="submission" date="2024-05" db="EMBL/GenBank/DDBJ databases">
        <title>Sequence of Lycoming College course isolates.</title>
        <authorList>
            <person name="Reigle C.A."/>
            <person name="Newman J.D."/>
        </authorList>
    </citation>
    <scope>NUCLEOTIDE SEQUENCE [LARGE SCALE GENOMIC DNA]</scope>
    <source>
        <strain evidence="5 6">CAR-09</strain>
    </source>
</reference>